<evidence type="ECO:0000313" key="2">
    <source>
        <dbReference type="EMBL" id="MEV4291872.1"/>
    </source>
</evidence>
<keyword evidence="1" id="KW-0732">Signal</keyword>
<dbReference type="RefSeq" id="WP_344213965.1">
    <property type="nucleotide sequence ID" value="NZ_BAAAMV010000009.1"/>
</dbReference>
<protein>
    <submittedName>
        <fullName evidence="2">Uncharacterized protein</fullName>
    </submittedName>
</protein>
<feature type="signal peptide" evidence="1">
    <location>
        <begin position="1"/>
        <end position="30"/>
    </location>
</feature>
<gene>
    <name evidence="2" type="ORF">AB0K40_40760</name>
</gene>
<accession>A0ABV3HH63</accession>
<dbReference type="Proteomes" id="UP001552427">
    <property type="component" value="Unassembled WGS sequence"/>
</dbReference>
<feature type="chain" id="PRO_5046947568" evidence="1">
    <location>
        <begin position="31"/>
        <end position="101"/>
    </location>
</feature>
<name>A0ABV3HH63_9ACTN</name>
<organism evidence="2 3">
    <name type="scientific">Nonomuraea bangladeshensis</name>
    <dbReference type="NCBI Taxonomy" id="404385"/>
    <lineage>
        <taxon>Bacteria</taxon>
        <taxon>Bacillati</taxon>
        <taxon>Actinomycetota</taxon>
        <taxon>Actinomycetes</taxon>
        <taxon>Streptosporangiales</taxon>
        <taxon>Streptosporangiaceae</taxon>
        <taxon>Nonomuraea</taxon>
    </lineage>
</organism>
<proteinExistence type="predicted"/>
<sequence length="101" mass="10379">MQKVTWLHRLGLVPAVVAVGLATAPVAAHADGYDTPRSATALGAGSTHAAGLAAAEQRAREAVLAVGHDCTPGTYYTLTIYSSPGGGTWVFRSTHEAMCVD</sequence>
<evidence type="ECO:0000256" key="1">
    <source>
        <dbReference type="SAM" id="SignalP"/>
    </source>
</evidence>
<evidence type="ECO:0000313" key="3">
    <source>
        <dbReference type="Proteomes" id="UP001552427"/>
    </source>
</evidence>
<comment type="caution">
    <text evidence="2">The sequence shown here is derived from an EMBL/GenBank/DDBJ whole genome shotgun (WGS) entry which is preliminary data.</text>
</comment>
<reference evidence="2 3" key="1">
    <citation type="submission" date="2024-06" db="EMBL/GenBank/DDBJ databases">
        <title>The Natural Products Discovery Center: Release of the First 8490 Sequenced Strains for Exploring Actinobacteria Biosynthetic Diversity.</title>
        <authorList>
            <person name="Kalkreuter E."/>
            <person name="Kautsar S.A."/>
            <person name="Yang D."/>
            <person name="Bader C.D."/>
            <person name="Teijaro C.N."/>
            <person name="Fluegel L."/>
            <person name="Davis C.M."/>
            <person name="Simpson J.R."/>
            <person name="Lauterbach L."/>
            <person name="Steele A.D."/>
            <person name="Gui C."/>
            <person name="Meng S."/>
            <person name="Li G."/>
            <person name="Viehrig K."/>
            <person name="Ye F."/>
            <person name="Su P."/>
            <person name="Kiefer A.F."/>
            <person name="Nichols A."/>
            <person name="Cepeda A.J."/>
            <person name="Yan W."/>
            <person name="Fan B."/>
            <person name="Jiang Y."/>
            <person name="Adhikari A."/>
            <person name="Zheng C.-J."/>
            <person name="Schuster L."/>
            <person name="Cowan T.M."/>
            <person name="Smanski M.J."/>
            <person name="Chevrette M.G."/>
            <person name="De Carvalho L.P.S."/>
            <person name="Shen B."/>
        </authorList>
    </citation>
    <scope>NUCLEOTIDE SEQUENCE [LARGE SCALE GENOMIC DNA]</scope>
    <source>
        <strain evidence="2 3">NPDC049574</strain>
    </source>
</reference>
<keyword evidence="3" id="KW-1185">Reference proteome</keyword>
<dbReference type="EMBL" id="JBFARM010000015">
    <property type="protein sequence ID" value="MEV4291872.1"/>
    <property type="molecule type" value="Genomic_DNA"/>
</dbReference>